<accession>A0A4R4ZNB3</accession>
<reference evidence="2 3" key="1">
    <citation type="submission" date="2019-03" db="EMBL/GenBank/DDBJ databases">
        <title>Draft genome sequences of novel Actinobacteria.</title>
        <authorList>
            <person name="Sahin N."/>
            <person name="Ay H."/>
            <person name="Saygin H."/>
        </authorList>
    </citation>
    <scope>NUCLEOTIDE SEQUENCE [LARGE SCALE GENOMIC DNA]</scope>
    <source>
        <strain evidence="2 3">JCM 13523</strain>
    </source>
</reference>
<organism evidence="2 3">
    <name type="scientific">Kribbella antibiotica</name>
    <dbReference type="NCBI Taxonomy" id="190195"/>
    <lineage>
        <taxon>Bacteria</taxon>
        <taxon>Bacillati</taxon>
        <taxon>Actinomycetota</taxon>
        <taxon>Actinomycetes</taxon>
        <taxon>Propionibacteriales</taxon>
        <taxon>Kribbellaceae</taxon>
        <taxon>Kribbella</taxon>
    </lineage>
</organism>
<sequence>MRVVIAGGHGQIALRLTKLLSADGHEVVGLVRNPDHEADIAAAGGKAAVLDLEQADADAVADVLAQADVAIFAAGAGPGSGDDRKDTVDRGAAALFADGSVQAGVRRHIQVSSMGADRADTLTDDESFTIYLRAKKAAEDDLRSRSRDLDWTVLRPGALTNDPGTGNILIADQTGRGSISRDDVALTLAGLCTATASIGRVLELITGETPVTEALANL</sequence>
<dbReference type="EMBL" id="SMKX01000035">
    <property type="protein sequence ID" value="TDD59434.1"/>
    <property type="molecule type" value="Genomic_DNA"/>
</dbReference>
<evidence type="ECO:0000259" key="1">
    <source>
        <dbReference type="Pfam" id="PF13460"/>
    </source>
</evidence>
<dbReference type="OrthoDB" id="4248066at2"/>
<gene>
    <name evidence="2" type="ORF">E1263_14690</name>
</gene>
<dbReference type="PANTHER" id="PTHR15020">
    <property type="entry name" value="FLAVIN REDUCTASE-RELATED"/>
    <property type="match status" value="1"/>
</dbReference>
<comment type="caution">
    <text evidence="2">The sequence shown here is derived from an EMBL/GenBank/DDBJ whole genome shotgun (WGS) entry which is preliminary data.</text>
</comment>
<evidence type="ECO:0000313" key="2">
    <source>
        <dbReference type="EMBL" id="TDD59434.1"/>
    </source>
</evidence>
<feature type="domain" description="NAD(P)-binding" evidence="1">
    <location>
        <begin position="7"/>
        <end position="191"/>
    </location>
</feature>
<dbReference type="Proteomes" id="UP000295124">
    <property type="component" value="Unassembled WGS sequence"/>
</dbReference>
<name>A0A4R4ZNB3_9ACTN</name>
<dbReference type="Gene3D" id="3.40.50.720">
    <property type="entry name" value="NAD(P)-binding Rossmann-like Domain"/>
    <property type="match status" value="1"/>
</dbReference>
<dbReference type="AlphaFoldDB" id="A0A4R4ZNB3"/>
<protein>
    <submittedName>
        <fullName evidence="2">SDR family oxidoreductase</fullName>
    </submittedName>
</protein>
<proteinExistence type="predicted"/>
<dbReference type="RefSeq" id="WP_132167851.1">
    <property type="nucleotide sequence ID" value="NZ_SMKX01000035.1"/>
</dbReference>
<dbReference type="InterPro" id="IPR036291">
    <property type="entry name" value="NAD(P)-bd_dom_sf"/>
</dbReference>
<dbReference type="Pfam" id="PF13460">
    <property type="entry name" value="NAD_binding_10"/>
    <property type="match status" value="1"/>
</dbReference>
<dbReference type="InterPro" id="IPR016040">
    <property type="entry name" value="NAD(P)-bd_dom"/>
</dbReference>
<dbReference type="PANTHER" id="PTHR15020:SF50">
    <property type="entry name" value="UPF0659 PROTEIN YMR090W"/>
    <property type="match status" value="1"/>
</dbReference>
<dbReference type="CDD" id="cd05243">
    <property type="entry name" value="SDR_a5"/>
    <property type="match status" value="1"/>
</dbReference>
<keyword evidence="3" id="KW-1185">Reference proteome</keyword>
<dbReference type="SUPFAM" id="SSF51735">
    <property type="entry name" value="NAD(P)-binding Rossmann-fold domains"/>
    <property type="match status" value="1"/>
</dbReference>
<evidence type="ECO:0000313" key="3">
    <source>
        <dbReference type="Proteomes" id="UP000295124"/>
    </source>
</evidence>